<dbReference type="EMBL" id="LFYT02000002">
    <property type="protein sequence ID" value="PVE44231.1"/>
    <property type="molecule type" value="Genomic_DNA"/>
</dbReference>
<comment type="caution">
    <text evidence="2">The sequence shown here is derived from an EMBL/GenBank/DDBJ whole genome shotgun (WGS) entry which is preliminary data.</text>
</comment>
<dbReference type="InterPro" id="IPR001466">
    <property type="entry name" value="Beta-lactam-related"/>
</dbReference>
<evidence type="ECO:0000259" key="1">
    <source>
        <dbReference type="Pfam" id="PF00144"/>
    </source>
</evidence>
<name>A0A2T7UHY8_9BURK</name>
<gene>
    <name evidence="2" type="ORF">H663_001915</name>
</gene>
<dbReference type="STRING" id="1293045.H663_18555"/>
<evidence type="ECO:0000313" key="2">
    <source>
        <dbReference type="EMBL" id="PVE44231.1"/>
    </source>
</evidence>
<dbReference type="InterPro" id="IPR050491">
    <property type="entry name" value="AmpC-like"/>
</dbReference>
<dbReference type="PROSITE" id="PS51257">
    <property type="entry name" value="PROKAR_LIPOPROTEIN"/>
    <property type="match status" value="1"/>
</dbReference>
<dbReference type="PANTHER" id="PTHR46825:SF9">
    <property type="entry name" value="BETA-LACTAMASE-RELATED DOMAIN-CONTAINING PROTEIN"/>
    <property type="match status" value="1"/>
</dbReference>
<dbReference type="Proteomes" id="UP000037507">
    <property type="component" value="Unassembled WGS sequence"/>
</dbReference>
<dbReference type="Pfam" id="PF00144">
    <property type="entry name" value="Beta-lactamase"/>
    <property type="match status" value="1"/>
</dbReference>
<dbReference type="AlphaFoldDB" id="A0A2T7UHY8"/>
<accession>A0A2T7UHY8</accession>
<dbReference type="SUPFAM" id="SSF56601">
    <property type="entry name" value="beta-lactamase/transpeptidase-like"/>
    <property type="match status" value="1"/>
</dbReference>
<dbReference type="RefSeq" id="WP_053176167.1">
    <property type="nucleotide sequence ID" value="NZ_LFYT02000002.1"/>
</dbReference>
<keyword evidence="3" id="KW-1185">Reference proteome</keyword>
<proteinExistence type="predicted"/>
<protein>
    <recommendedName>
        <fullName evidence="1">Beta-lactamase-related domain-containing protein</fullName>
    </recommendedName>
</protein>
<organism evidence="2 3">
    <name type="scientific">Limnohabitans planktonicus II-D5</name>
    <dbReference type="NCBI Taxonomy" id="1293045"/>
    <lineage>
        <taxon>Bacteria</taxon>
        <taxon>Pseudomonadati</taxon>
        <taxon>Pseudomonadota</taxon>
        <taxon>Betaproteobacteria</taxon>
        <taxon>Burkholderiales</taxon>
        <taxon>Comamonadaceae</taxon>
        <taxon>Limnohabitans</taxon>
    </lineage>
</organism>
<dbReference type="OrthoDB" id="9801061at2"/>
<dbReference type="Gene3D" id="3.40.710.10">
    <property type="entry name" value="DD-peptidase/beta-lactamase superfamily"/>
    <property type="match status" value="1"/>
</dbReference>
<dbReference type="PANTHER" id="PTHR46825">
    <property type="entry name" value="D-ALANYL-D-ALANINE-CARBOXYPEPTIDASE/ENDOPEPTIDASE AMPH"/>
    <property type="match status" value="1"/>
</dbReference>
<feature type="domain" description="Beta-lactamase-related" evidence="1">
    <location>
        <begin position="39"/>
        <end position="359"/>
    </location>
</feature>
<sequence length="596" mass="64520">MKLFLFAFSAAALAGCSVPPTRPANVARDDLVSTQAYVTRLVQHEMALNKVPGLSLALVDDQRIVWAQGFGFADVERGIPASAETLYRVGSISKLFTATGAMQLAERGRLDIDTPIQRYLPTLLSKTQQLPATITPRQLMSHHSGLPRDLLKGFQTPTPQPFSSLVEDLAGQPLAYEPDVVFSYSNVGVSLLGTVVQTLSAQPFAEYMQQSVLAPLGMAHSAFETGVSNSPLMAKGYRGREAIPEIPLRDVPAGGLNSSVMDMSRFMSMVFAKGSYGAHQVVKPETLHEMLRSQNNVVPLDFNFRVGLGWMLSTLGKSTIENAGTVAHHGGGIGMFRSQMYLLPQHKLGVVVLANSGSATHVVDHIATETLALALEAKTGIQQPIRSKSAWADTPLSEDVRNAYAGDYTTMVGPVHINADGNGLHVNALGHDFKLRPRKDGLLGLDYKLLGIVSVQMGTLSDIGFSLRTVDGRKLLVAQAGKQAMLVGQRIEAPVSLGAWQQRLGDYEISNLGDDPKLVKRIRLIKERGFLVLETTMLDEPDQTARAVLRPRSDTQALLLGPLADSGETVRSVIVDGVEHLEYSGYQAKKIVNRNP</sequence>
<reference evidence="2" key="1">
    <citation type="submission" date="2017-04" db="EMBL/GenBank/DDBJ databases">
        <title>Unexpected and diverse lifestyles within the genus Limnohabitans.</title>
        <authorList>
            <person name="Kasalicky V."/>
            <person name="Mehrshad M."/>
            <person name="Andrei S.-A."/>
            <person name="Salcher M."/>
            <person name="Kratochvilova H."/>
            <person name="Simek K."/>
            <person name="Ghai R."/>
        </authorList>
    </citation>
    <scope>NUCLEOTIDE SEQUENCE [LARGE SCALE GENOMIC DNA]</scope>
    <source>
        <strain evidence="2">II-D5</strain>
    </source>
</reference>
<evidence type="ECO:0000313" key="3">
    <source>
        <dbReference type="Proteomes" id="UP000037507"/>
    </source>
</evidence>
<dbReference type="InterPro" id="IPR012338">
    <property type="entry name" value="Beta-lactam/transpept-like"/>
</dbReference>